<name>A0A8K0GKI7_IGNLU</name>
<evidence type="ECO:0000313" key="2">
    <source>
        <dbReference type="EMBL" id="KAF2902821.1"/>
    </source>
</evidence>
<keyword evidence="3" id="KW-1185">Reference proteome</keyword>
<gene>
    <name evidence="2" type="ORF">ILUMI_03365</name>
</gene>
<dbReference type="PANTHER" id="PTHR45749:SF35">
    <property type="entry name" value="AC-LIKE TRANSPOSASE-RELATED"/>
    <property type="match status" value="1"/>
</dbReference>
<accession>A0A8K0GKI7</accession>
<organism evidence="2 3">
    <name type="scientific">Ignelater luminosus</name>
    <name type="common">Cucubano</name>
    <name type="synonym">Pyrophorus luminosus</name>
    <dbReference type="NCBI Taxonomy" id="2038154"/>
    <lineage>
        <taxon>Eukaryota</taxon>
        <taxon>Metazoa</taxon>
        <taxon>Ecdysozoa</taxon>
        <taxon>Arthropoda</taxon>
        <taxon>Hexapoda</taxon>
        <taxon>Insecta</taxon>
        <taxon>Pterygota</taxon>
        <taxon>Neoptera</taxon>
        <taxon>Endopterygota</taxon>
        <taxon>Coleoptera</taxon>
        <taxon>Polyphaga</taxon>
        <taxon>Elateriformia</taxon>
        <taxon>Elateroidea</taxon>
        <taxon>Elateridae</taxon>
        <taxon>Agrypninae</taxon>
        <taxon>Pyrophorini</taxon>
        <taxon>Ignelater</taxon>
    </lineage>
</organism>
<evidence type="ECO:0000256" key="1">
    <source>
        <dbReference type="SAM" id="MobiDB-lite"/>
    </source>
</evidence>
<reference evidence="2" key="1">
    <citation type="submission" date="2019-08" db="EMBL/GenBank/DDBJ databases">
        <title>The genome of the North American firefly Photinus pyralis.</title>
        <authorList>
            <consortium name="Photinus pyralis genome working group"/>
            <person name="Fallon T.R."/>
            <person name="Sander Lower S.E."/>
            <person name="Weng J.-K."/>
        </authorList>
    </citation>
    <scope>NUCLEOTIDE SEQUENCE</scope>
    <source>
        <strain evidence="2">TRF0915ILg1</strain>
        <tissue evidence="2">Whole body</tissue>
    </source>
</reference>
<dbReference type="EMBL" id="VTPC01001175">
    <property type="protein sequence ID" value="KAF2902821.1"/>
    <property type="molecule type" value="Genomic_DNA"/>
</dbReference>
<sequence>MKEFLVQKSCLDEPSTSTSTATALDLANKNSAPPRSLPEEVVKESQKITLLEVHQEPGSSSSGSQQILNKISSHPALWNAFCMSSETRQILVERGPHQTKKFEFLINKAGRRFSLSHYLKVLTVKQCDWPKKDYSDRGNLIRAFTMQQKSVNHKNASRTWKELDIRLKQEKTIDAEYQRIMYMEIQHWRGVLKKIMSIIRLLALQCLAFHGTTEHLLQPNNRNFLKLIELLYEFDSFLEEHIRRVQRESDKWSETYLSSNIQDKLINAMGNVILSKIVEITKIAKYFSIIANCTPDMKIAANVIAENLECSTEFPTETEVRARRKKHQFDYEEAVDEPLTGENKFKINFISYILDITLSSLNERFTLLETHSKSFSFYMTF</sequence>
<protein>
    <recommendedName>
        <fullName evidence="4">DUF4371 domain-containing protein</fullName>
    </recommendedName>
</protein>
<feature type="region of interest" description="Disordered" evidence="1">
    <location>
        <begin position="1"/>
        <end position="40"/>
    </location>
</feature>
<dbReference type="AlphaFoldDB" id="A0A8K0GKI7"/>
<evidence type="ECO:0008006" key="4">
    <source>
        <dbReference type="Google" id="ProtNLM"/>
    </source>
</evidence>
<comment type="caution">
    <text evidence="2">The sequence shown here is derived from an EMBL/GenBank/DDBJ whole genome shotgun (WGS) entry which is preliminary data.</text>
</comment>
<dbReference type="Proteomes" id="UP000801492">
    <property type="component" value="Unassembled WGS sequence"/>
</dbReference>
<dbReference type="OrthoDB" id="7330611at2759"/>
<dbReference type="PANTHER" id="PTHR45749">
    <property type="match status" value="1"/>
</dbReference>
<proteinExistence type="predicted"/>
<evidence type="ECO:0000313" key="3">
    <source>
        <dbReference type="Proteomes" id="UP000801492"/>
    </source>
</evidence>